<evidence type="ECO:0000313" key="10">
    <source>
        <dbReference type="EMBL" id="GAA0820683.1"/>
    </source>
</evidence>
<feature type="domain" description="Thioredoxin-like fold" evidence="9">
    <location>
        <begin position="134"/>
        <end position="263"/>
    </location>
</feature>
<evidence type="ECO:0000256" key="7">
    <source>
        <dbReference type="RuleBase" id="RU364038"/>
    </source>
</evidence>
<dbReference type="Pfam" id="PF10411">
    <property type="entry name" value="DsbC_N"/>
    <property type="match status" value="1"/>
</dbReference>
<dbReference type="InterPro" id="IPR009094">
    <property type="entry name" value="DiS-bond_isomerase_DsbC/G_N_sf"/>
</dbReference>
<dbReference type="GO" id="GO:0016853">
    <property type="term" value="F:isomerase activity"/>
    <property type="evidence" value="ECO:0007669"/>
    <property type="project" value="UniProtKB-KW"/>
</dbReference>
<dbReference type="PANTHER" id="PTHR35272">
    <property type="entry name" value="THIOL:DISULFIDE INTERCHANGE PROTEIN DSBC-RELATED"/>
    <property type="match status" value="1"/>
</dbReference>
<sequence length="266" mass="29337">MEVSMHSKFITYVITAIVFIVPTTLAQVAIANENVPALIASSPSDKFDAQMLKEVVGNKLGLNVVKVEKTPMNDLAAIHTEQGLFYSSYNGEFLIHGKLYSIKNELTDLTEQSLAAIRLEGVKSFANDVITYPAKDEKYVVTVFTDITCGYCRKMHAEMAEYNKLGITFRYLAYPRSGINDRLGNFTDGFKDLRSVWCNDDSADALTRAKSGAGIAYRICDKPIEAQFNFGRQIGVTGTPAIILPNGMMVPGYKPPAQLEAILKEV</sequence>
<comment type="similarity">
    <text evidence="2 7">Belongs to the thioredoxin family. DsbC subfamily.</text>
</comment>
<evidence type="ECO:0000313" key="11">
    <source>
        <dbReference type="Proteomes" id="UP001500021"/>
    </source>
</evidence>
<dbReference type="Pfam" id="PF13098">
    <property type="entry name" value="Thioredoxin_2"/>
    <property type="match status" value="1"/>
</dbReference>
<evidence type="ECO:0000256" key="4">
    <source>
        <dbReference type="ARBA" id="ARBA00022764"/>
    </source>
</evidence>
<dbReference type="InterPro" id="IPR033954">
    <property type="entry name" value="DiS-bond_Isoase_DsbC/G"/>
</dbReference>
<dbReference type="PROSITE" id="PS00194">
    <property type="entry name" value="THIOREDOXIN_1"/>
    <property type="match status" value="1"/>
</dbReference>
<comment type="subcellular location">
    <subcellularLocation>
        <location evidence="1 7">Periplasm</location>
    </subcellularLocation>
</comment>
<feature type="domain" description="Disulphide bond isomerase DsbC/G N-terminal" evidence="8">
    <location>
        <begin position="56"/>
        <end position="111"/>
    </location>
</feature>
<keyword evidence="6 7" id="KW-0676">Redox-active center</keyword>
<dbReference type="EMBL" id="BAAAFA010000009">
    <property type="protein sequence ID" value="GAA0820683.1"/>
    <property type="molecule type" value="Genomic_DNA"/>
</dbReference>
<keyword evidence="10" id="KW-0413">Isomerase</keyword>
<dbReference type="InterPro" id="IPR036249">
    <property type="entry name" value="Thioredoxin-like_sf"/>
</dbReference>
<evidence type="ECO:0000259" key="9">
    <source>
        <dbReference type="Pfam" id="PF13098"/>
    </source>
</evidence>
<dbReference type="InterPro" id="IPR012336">
    <property type="entry name" value="Thioredoxin-like_fold"/>
</dbReference>
<accession>A0ABN1L990</accession>
<evidence type="ECO:0000256" key="1">
    <source>
        <dbReference type="ARBA" id="ARBA00004418"/>
    </source>
</evidence>
<comment type="function">
    <text evidence="7">Required for disulfide bond formation in some periplasmic proteins. Acts by transferring its disulfide bond to other proteins and is reduced in the process.</text>
</comment>
<dbReference type="InterPro" id="IPR018950">
    <property type="entry name" value="DiS-bond_isomerase_DsbC/G_N"/>
</dbReference>
<dbReference type="SUPFAM" id="SSF54423">
    <property type="entry name" value="DsbC/DsbG N-terminal domain-like"/>
    <property type="match status" value="1"/>
</dbReference>
<keyword evidence="4 7" id="KW-0574">Periplasm</keyword>
<organism evidence="10 11">
    <name type="scientific">Colwellia asteriadis</name>
    <dbReference type="NCBI Taxonomy" id="517723"/>
    <lineage>
        <taxon>Bacteria</taxon>
        <taxon>Pseudomonadati</taxon>
        <taxon>Pseudomonadota</taxon>
        <taxon>Gammaproteobacteria</taxon>
        <taxon>Alteromonadales</taxon>
        <taxon>Colwelliaceae</taxon>
        <taxon>Colwellia</taxon>
    </lineage>
</organism>
<dbReference type="Gene3D" id="3.40.30.10">
    <property type="entry name" value="Glutaredoxin"/>
    <property type="match status" value="1"/>
</dbReference>
<keyword evidence="5" id="KW-1015">Disulfide bond</keyword>
<evidence type="ECO:0000256" key="5">
    <source>
        <dbReference type="ARBA" id="ARBA00023157"/>
    </source>
</evidence>
<comment type="caution">
    <text evidence="10">The sequence shown here is derived from an EMBL/GenBank/DDBJ whole genome shotgun (WGS) entry which is preliminary data.</text>
</comment>
<proteinExistence type="inferred from homology"/>
<evidence type="ECO:0000259" key="8">
    <source>
        <dbReference type="Pfam" id="PF10411"/>
    </source>
</evidence>
<gene>
    <name evidence="10" type="primary">dsbC</name>
    <name evidence="10" type="ORF">GCM10009111_26540</name>
</gene>
<reference evidence="10 11" key="1">
    <citation type="journal article" date="2019" name="Int. J. Syst. Evol. Microbiol.">
        <title>The Global Catalogue of Microorganisms (GCM) 10K type strain sequencing project: providing services to taxonomists for standard genome sequencing and annotation.</title>
        <authorList>
            <consortium name="The Broad Institute Genomics Platform"/>
            <consortium name="The Broad Institute Genome Sequencing Center for Infectious Disease"/>
            <person name="Wu L."/>
            <person name="Ma J."/>
        </authorList>
    </citation>
    <scope>NUCLEOTIDE SEQUENCE [LARGE SCALE GENOMIC DNA]</scope>
    <source>
        <strain evidence="10 11">JCM 15608</strain>
    </source>
</reference>
<dbReference type="SUPFAM" id="SSF52833">
    <property type="entry name" value="Thioredoxin-like"/>
    <property type="match status" value="1"/>
</dbReference>
<dbReference type="InterPro" id="IPR017937">
    <property type="entry name" value="Thioredoxin_CS"/>
</dbReference>
<dbReference type="PANTHER" id="PTHR35272:SF3">
    <property type="entry name" value="THIOL:DISULFIDE INTERCHANGE PROTEIN DSBC"/>
    <property type="match status" value="1"/>
</dbReference>
<protein>
    <recommendedName>
        <fullName evidence="7">Thiol:disulfide interchange protein</fullName>
    </recommendedName>
</protein>
<keyword evidence="11" id="KW-1185">Reference proteome</keyword>
<evidence type="ECO:0000256" key="6">
    <source>
        <dbReference type="ARBA" id="ARBA00023284"/>
    </source>
</evidence>
<evidence type="ECO:0000256" key="3">
    <source>
        <dbReference type="ARBA" id="ARBA00022729"/>
    </source>
</evidence>
<dbReference type="CDD" id="cd03020">
    <property type="entry name" value="DsbA_DsbC_DsbG"/>
    <property type="match status" value="1"/>
</dbReference>
<dbReference type="Gene3D" id="3.10.450.70">
    <property type="entry name" value="Disulphide bond isomerase, DsbC/G, N-terminal"/>
    <property type="match status" value="1"/>
</dbReference>
<name>A0ABN1L990_9GAMM</name>
<dbReference type="InterPro" id="IPR051470">
    <property type="entry name" value="Thiol:disulfide_interchange"/>
</dbReference>
<keyword evidence="3 7" id="KW-0732">Signal</keyword>
<dbReference type="Proteomes" id="UP001500021">
    <property type="component" value="Unassembled WGS sequence"/>
</dbReference>
<evidence type="ECO:0000256" key="2">
    <source>
        <dbReference type="ARBA" id="ARBA00009813"/>
    </source>
</evidence>